<dbReference type="EC" id="3.6.1.13" evidence="3"/>
<evidence type="ECO:0000256" key="4">
    <source>
        <dbReference type="ARBA" id="ARBA00013297"/>
    </source>
</evidence>
<evidence type="ECO:0000313" key="15">
    <source>
        <dbReference type="EMBL" id="EEV88116.1"/>
    </source>
</evidence>
<dbReference type="PROSITE" id="PS51462">
    <property type="entry name" value="NUDIX"/>
    <property type="match status" value="1"/>
</dbReference>
<dbReference type="Proteomes" id="UP000004870">
    <property type="component" value="Unassembled WGS sequence"/>
</dbReference>
<reference evidence="15 16" key="1">
    <citation type="submission" date="2009-08" db="EMBL/GenBank/DDBJ databases">
        <authorList>
            <person name="Qin X."/>
            <person name="Bachman B."/>
            <person name="Battles P."/>
            <person name="Bell A."/>
            <person name="Bess C."/>
            <person name="Bickham C."/>
            <person name="Chaboub L."/>
            <person name="Chen D."/>
            <person name="Coyle M."/>
            <person name="Deiros D.R."/>
            <person name="Dinh H."/>
            <person name="Forbes L."/>
            <person name="Fowler G."/>
            <person name="Francisco L."/>
            <person name="Fu Q."/>
            <person name="Gubbala S."/>
            <person name="Hale W."/>
            <person name="Han Y."/>
            <person name="Hemphill L."/>
            <person name="Highlander S.K."/>
            <person name="Hirani K."/>
            <person name="Hogues M."/>
            <person name="Jackson L."/>
            <person name="Jakkamsetti A."/>
            <person name="Javaid M."/>
            <person name="Jiang H."/>
            <person name="Korchina V."/>
            <person name="Kovar C."/>
            <person name="Lara F."/>
            <person name="Lee S."/>
            <person name="Mata R."/>
            <person name="Mathew T."/>
            <person name="Moen C."/>
            <person name="Morales K."/>
            <person name="Munidasa M."/>
            <person name="Nazareth L."/>
            <person name="Ngo R."/>
            <person name="Nguyen L."/>
            <person name="Okwuonu G."/>
            <person name="Ongeri F."/>
            <person name="Patil S."/>
            <person name="Petrosino J."/>
            <person name="Pham C."/>
            <person name="Pham P."/>
            <person name="Pu L.-L."/>
            <person name="Puazo M."/>
            <person name="Raj R."/>
            <person name="Reid J."/>
            <person name="Rouhana J."/>
            <person name="Saada N."/>
            <person name="Shang Y."/>
            <person name="Simmons D."/>
            <person name="Thornton R."/>
            <person name="Warren J."/>
            <person name="Weissenberger G."/>
            <person name="Zhang J."/>
            <person name="Zhang L."/>
            <person name="Zhou C."/>
            <person name="Zhu D."/>
            <person name="Muzny D."/>
            <person name="Worley K."/>
            <person name="Gibbs R."/>
        </authorList>
    </citation>
    <scope>NUCLEOTIDE SEQUENCE [LARGE SCALE GENOMIC DNA]</scope>
    <source>
        <strain evidence="16">ATCC 15826 / DSM 8339 / NCTC 10426 / 6573</strain>
    </source>
</reference>
<dbReference type="PANTHER" id="PTHR11839">
    <property type="entry name" value="UDP/ADP-SUGAR PYROPHOSPHATASE"/>
    <property type="match status" value="1"/>
</dbReference>
<keyword evidence="6 15" id="KW-0378">Hydrolase</keyword>
<evidence type="ECO:0000256" key="8">
    <source>
        <dbReference type="ARBA" id="ARBA00025164"/>
    </source>
</evidence>
<feature type="binding site" evidence="13">
    <location>
        <position position="107"/>
    </location>
    <ligand>
        <name>Mg(2+)</name>
        <dbReference type="ChEBI" id="CHEBI:18420"/>
        <label>1</label>
    </ligand>
</feature>
<comment type="caution">
    <text evidence="15">The sequence shown here is derived from an EMBL/GenBank/DDBJ whole genome shotgun (WGS) entry which is preliminary data.</text>
</comment>
<dbReference type="GO" id="GO:0019144">
    <property type="term" value="F:ADP-sugar diphosphatase activity"/>
    <property type="evidence" value="ECO:0007669"/>
    <property type="project" value="TreeGrafter"/>
</dbReference>
<dbReference type="EMBL" id="ACKY01000102">
    <property type="protein sequence ID" value="EEV88116.1"/>
    <property type="molecule type" value="Genomic_DNA"/>
</dbReference>
<name>C8NBE8_CARH6</name>
<dbReference type="RefSeq" id="WP_004141831.1">
    <property type="nucleotide sequence ID" value="NZ_GG694027.1"/>
</dbReference>
<dbReference type="SUPFAM" id="SSF55811">
    <property type="entry name" value="Nudix"/>
    <property type="match status" value="1"/>
</dbReference>
<dbReference type="Gene3D" id="3.90.79.10">
    <property type="entry name" value="Nucleoside Triphosphate Pyrophosphohydrolase"/>
    <property type="match status" value="1"/>
</dbReference>
<evidence type="ECO:0000256" key="10">
    <source>
        <dbReference type="ARBA" id="ARBA00030308"/>
    </source>
</evidence>
<evidence type="ECO:0000256" key="13">
    <source>
        <dbReference type="PIRSR" id="PIRSR604385-2"/>
    </source>
</evidence>
<feature type="binding site" evidence="13">
    <location>
        <position position="86"/>
    </location>
    <ligand>
        <name>Mg(2+)</name>
        <dbReference type="ChEBI" id="CHEBI:18420"/>
        <label>1</label>
    </ligand>
</feature>
<dbReference type="GO" id="GO:0047631">
    <property type="term" value="F:ADP-ribose diphosphatase activity"/>
    <property type="evidence" value="ECO:0007669"/>
    <property type="project" value="UniProtKB-EC"/>
</dbReference>
<dbReference type="Pfam" id="PF00293">
    <property type="entry name" value="NUDIX"/>
    <property type="match status" value="1"/>
</dbReference>
<evidence type="ECO:0000256" key="2">
    <source>
        <dbReference type="ARBA" id="ARBA00007482"/>
    </source>
</evidence>
<protein>
    <recommendedName>
        <fullName evidence="4">ADP-ribose pyrophosphatase</fullName>
        <ecNumber evidence="3">3.6.1.13</ecNumber>
    </recommendedName>
    <alternativeName>
        <fullName evidence="9">ADP-ribose diphosphatase</fullName>
    </alternativeName>
    <alternativeName>
        <fullName evidence="11">ADP-ribose phosphohydrolase</fullName>
    </alternativeName>
    <alternativeName>
        <fullName evidence="10">Adenosine diphosphoribose pyrophosphatase</fullName>
    </alternativeName>
</protein>
<dbReference type="STRING" id="2718.CHUV0807_1990"/>
<comment type="similarity">
    <text evidence="2">Belongs to the Nudix hydrolase family. NudF subfamily.</text>
</comment>
<evidence type="ECO:0000256" key="1">
    <source>
        <dbReference type="ARBA" id="ARBA00001946"/>
    </source>
</evidence>
<dbReference type="AlphaFoldDB" id="C8NBE8"/>
<dbReference type="GO" id="GO:0019693">
    <property type="term" value="P:ribose phosphate metabolic process"/>
    <property type="evidence" value="ECO:0007669"/>
    <property type="project" value="TreeGrafter"/>
</dbReference>
<proteinExistence type="inferred from homology"/>
<dbReference type="GO" id="GO:0006753">
    <property type="term" value="P:nucleoside phosphate metabolic process"/>
    <property type="evidence" value="ECO:0007669"/>
    <property type="project" value="TreeGrafter"/>
</dbReference>
<organism evidence="15 16">
    <name type="scientific">Cardiobacterium hominis (strain ATCC 15826 / DSM 8339 / NCTC 10426 / 6573)</name>
    <dbReference type="NCBI Taxonomy" id="638300"/>
    <lineage>
        <taxon>Bacteria</taxon>
        <taxon>Pseudomonadati</taxon>
        <taxon>Pseudomonadota</taxon>
        <taxon>Gammaproteobacteria</taxon>
        <taxon>Cardiobacteriales</taxon>
        <taxon>Cardiobacteriaceae</taxon>
        <taxon>Cardiobacterium</taxon>
    </lineage>
</organism>
<dbReference type="HOGENOM" id="CLU_062658_6_1_6"/>
<comment type="catalytic activity">
    <reaction evidence="12">
        <text>ADP-D-ribose + H2O = D-ribose 5-phosphate + AMP + 2 H(+)</text>
        <dbReference type="Rhea" id="RHEA:10412"/>
        <dbReference type="ChEBI" id="CHEBI:15377"/>
        <dbReference type="ChEBI" id="CHEBI:15378"/>
        <dbReference type="ChEBI" id="CHEBI:57967"/>
        <dbReference type="ChEBI" id="CHEBI:78346"/>
        <dbReference type="ChEBI" id="CHEBI:456215"/>
        <dbReference type="EC" id="3.6.1.13"/>
    </reaction>
</comment>
<feature type="binding site" evidence="13">
    <location>
        <position position="155"/>
    </location>
    <ligand>
        <name>Mg(2+)</name>
        <dbReference type="ChEBI" id="CHEBI:18420"/>
        <label>1</label>
    </ligand>
</feature>
<feature type="domain" description="Nudix hydrolase" evidence="14">
    <location>
        <begin position="45"/>
        <end position="184"/>
    </location>
</feature>
<dbReference type="InterPro" id="IPR000086">
    <property type="entry name" value="NUDIX_hydrolase_dom"/>
</dbReference>
<evidence type="ECO:0000256" key="9">
    <source>
        <dbReference type="ARBA" id="ARBA00030162"/>
    </source>
</evidence>
<dbReference type="NCBIfam" id="TIGR00052">
    <property type="entry name" value="nudix-type nucleoside diphosphatase, YffH/AdpP family"/>
    <property type="match status" value="1"/>
</dbReference>
<evidence type="ECO:0000256" key="5">
    <source>
        <dbReference type="ARBA" id="ARBA00022723"/>
    </source>
</evidence>
<evidence type="ECO:0000313" key="16">
    <source>
        <dbReference type="Proteomes" id="UP000004870"/>
    </source>
</evidence>
<keyword evidence="5 13" id="KW-0479">Metal-binding</keyword>
<evidence type="ECO:0000256" key="12">
    <source>
        <dbReference type="ARBA" id="ARBA00049546"/>
    </source>
</evidence>
<evidence type="ECO:0000256" key="3">
    <source>
        <dbReference type="ARBA" id="ARBA00012453"/>
    </source>
</evidence>
<dbReference type="GO" id="GO:0005829">
    <property type="term" value="C:cytosol"/>
    <property type="evidence" value="ECO:0007669"/>
    <property type="project" value="TreeGrafter"/>
</dbReference>
<dbReference type="GeneID" id="84790276"/>
<keyword evidence="16" id="KW-1185">Reference proteome</keyword>
<dbReference type="InterPro" id="IPR015797">
    <property type="entry name" value="NUDIX_hydrolase-like_dom_sf"/>
</dbReference>
<feature type="binding site" evidence="13">
    <location>
        <position position="103"/>
    </location>
    <ligand>
        <name>Mg(2+)</name>
        <dbReference type="ChEBI" id="CHEBI:18420"/>
        <label>1</label>
    </ligand>
</feature>
<accession>C8NBE8</accession>
<evidence type="ECO:0000256" key="7">
    <source>
        <dbReference type="ARBA" id="ARBA00022842"/>
    </source>
</evidence>
<comment type="cofactor">
    <cofactor evidence="1 13">
        <name>Mg(2+)</name>
        <dbReference type="ChEBI" id="CHEBI:18420"/>
    </cofactor>
</comment>
<dbReference type="OrthoDB" id="5292471at2"/>
<keyword evidence="7 13" id="KW-0460">Magnesium</keyword>
<evidence type="ECO:0000256" key="6">
    <source>
        <dbReference type="ARBA" id="ARBA00022801"/>
    </source>
</evidence>
<dbReference type="InterPro" id="IPR004385">
    <property type="entry name" value="NDP_pyrophosphatase"/>
</dbReference>
<gene>
    <name evidence="15" type="primary">nudF</name>
    <name evidence="15" type="ORF">HMPREF0198_1826</name>
</gene>
<dbReference type="PANTHER" id="PTHR11839:SF5">
    <property type="entry name" value="ADP-RIBOSE PYROPHOSPHATASE"/>
    <property type="match status" value="1"/>
</dbReference>
<sequence length="205" mass="23289">MDYRYHIQHSEETYQHFFRVRRYQVAYESFRGGMLENIERECLGGTHHVVAALPYDPVREKIILVEQFRIGAMVAGENPWQYEIVAGFMDADDPSPEASIQRELEEEIGTRARRLEPLMNYFGSPGGSAGRTHLYLAEIDSSRIVPYTGLLDEGEDIAVHSLPYKTALAWLAQGKLDNANTLLAMQAFLLRHPQHATQQPEATTP</sequence>
<dbReference type="GO" id="GO:0046872">
    <property type="term" value="F:metal ion binding"/>
    <property type="evidence" value="ECO:0007669"/>
    <property type="project" value="UniProtKB-KW"/>
</dbReference>
<evidence type="ECO:0000256" key="11">
    <source>
        <dbReference type="ARBA" id="ARBA00033056"/>
    </source>
</evidence>
<dbReference type="CDD" id="cd24155">
    <property type="entry name" value="NUDIX_ADPRase"/>
    <property type="match status" value="1"/>
</dbReference>
<comment type="function">
    <text evidence="8">Acts on ADP-mannose and ADP-glucose as well as ADP-ribose. Prevents glycogen biosynthesis. The reaction catalyzed by this enzyme is a limiting step of the gluconeogenic process.</text>
</comment>
<evidence type="ECO:0000259" key="14">
    <source>
        <dbReference type="PROSITE" id="PS51462"/>
    </source>
</evidence>